<gene>
    <name evidence="15" type="ORF">FJU08_02090</name>
</gene>
<name>A0A506UJE0_9HYPH</name>
<evidence type="ECO:0000256" key="9">
    <source>
        <dbReference type="ARBA" id="ARBA00022840"/>
    </source>
</evidence>
<dbReference type="Pfam" id="PF02518">
    <property type="entry name" value="HATPase_c"/>
    <property type="match status" value="1"/>
</dbReference>
<dbReference type="PANTHER" id="PTHR45436:SF14">
    <property type="entry name" value="SENSOR PROTEIN QSEC"/>
    <property type="match status" value="1"/>
</dbReference>
<dbReference type="Gene3D" id="1.10.287.130">
    <property type="match status" value="1"/>
</dbReference>
<feature type="transmembrane region" description="Helical" evidence="12">
    <location>
        <begin position="155"/>
        <end position="179"/>
    </location>
</feature>
<keyword evidence="9" id="KW-0067">ATP-binding</keyword>
<dbReference type="GO" id="GO:0005524">
    <property type="term" value="F:ATP binding"/>
    <property type="evidence" value="ECO:0007669"/>
    <property type="project" value="UniProtKB-KW"/>
</dbReference>
<evidence type="ECO:0000313" key="16">
    <source>
        <dbReference type="Proteomes" id="UP000318801"/>
    </source>
</evidence>
<dbReference type="Proteomes" id="UP000318801">
    <property type="component" value="Unassembled WGS sequence"/>
</dbReference>
<keyword evidence="6 12" id="KW-0812">Transmembrane</keyword>
<dbReference type="PANTHER" id="PTHR45436">
    <property type="entry name" value="SENSOR HISTIDINE KINASE YKOH"/>
    <property type="match status" value="1"/>
</dbReference>
<dbReference type="OrthoDB" id="8673316at2"/>
<organism evidence="15 16">
    <name type="scientific">Martelella alba</name>
    <dbReference type="NCBI Taxonomy" id="2590451"/>
    <lineage>
        <taxon>Bacteria</taxon>
        <taxon>Pseudomonadati</taxon>
        <taxon>Pseudomonadota</taxon>
        <taxon>Alphaproteobacteria</taxon>
        <taxon>Hyphomicrobiales</taxon>
        <taxon>Aurantimonadaceae</taxon>
        <taxon>Martelella</taxon>
    </lineage>
</organism>
<evidence type="ECO:0000259" key="13">
    <source>
        <dbReference type="PROSITE" id="PS50109"/>
    </source>
</evidence>
<dbReference type="InterPro" id="IPR036097">
    <property type="entry name" value="HisK_dim/P_sf"/>
</dbReference>
<dbReference type="Pfam" id="PF00512">
    <property type="entry name" value="HisKA"/>
    <property type="match status" value="1"/>
</dbReference>
<dbReference type="SMART" id="SM00387">
    <property type="entry name" value="HATPase_c"/>
    <property type="match status" value="1"/>
</dbReference>
<keyword evidence="4" id="KW-0597">Phosphoprotein</keyword>
<dbReference type="SMART" id="SM00388">
    <property type="entry name" value="HisKA"/>
    <property type="match status" value="1"/>
</dbReference>
<dbReference type="CDD" id="cd00082">
    <property type="entry name" value="HisKA"/>
    <property type="match status" value="1"/>
</dbReference>
<dbReference type="EC" id="2.7.13.3" evidence="3"/>
<keyword evidence="10 12" id="KW-1133">Transmembrane helix</keyword>
<dbReference type="PROSITE" id="PS50885">
    <property type="entry name" value="HAMP"/>
    <property type="match status" value="1"/>
</dbReference>
<dbReference type="InterPro" id="IPR050428">
    <property type="entry name" value="TCS_sensor_his_kinase"/>
</dbReference>
<keyword evidence="11" id="KW-0902">Two-component regulatory system</keyword>
<dbReference type="InterPro" id="IPR003661">
    <property type="entry name" value="HisK_dim/P_dom"/>
</dbReference>
<keyword evidence="5" id="KW-0808">Transferase</keyword>
<evidence type="ECO:0000256" key="10">
    <source>
        <dbReference type="ARBA" id="ARBA00022989"/>
    </source>
</evidence>
<evidence type="ECO:0000256" key="12">
    <source>
        <dbReference type="SAM" id="Phobius"/>
    </source>
</evidence>
<dbReference type="GO" id="GO:0005886">
    <property type="term" value="C:plasma membrane"/>
    <property type="evidence" value="ECO:0007669"/>
    <property type="project" value="TreeGrafter"/>
</dbReference>
<comment type="subcellular location">
    <subcellularLocation>
        <location evidence="2">Membrane</location>
        <topology evidence="2">Multi-pass membrane protein</topology>
    </subcellularLocation>
</comment>
<evidence type="ECO:0000256" key="11">
    <source>
        <dbReference type="ARBA" id="ARBA00023012"/>
    </source>
</evidence>
<dbReference type="EMBL" id="VHLG01000001">
    <property type="protein sequence ID" value="TPW33373.1"/>
    <property type="molecule type" value="Genomic_DNA"/>
</dbReference>
<dbReference type="SUPFAM" id="SSF47384">
    <property type="entry name" value="Homodimeric domain of signal transducing histidine kinase"/>
    <property type="match status" value="1"/>
</dbReference>
<accession>A0A506UJE0</accession>
<keyword evidence="8 15" id="KW-0418">Kinase</keyword>
<evidence type="ECO:0000256" key="8">
    <source>
        <dbReference type="ARBA" id="ARBA00022777"/>
    </source>
</evidence>
<dbReference type="Gene3D" id="3.30.565.10">
    <property type="entry name" value="Histidine kinase-like ATPase, C-terminal domain"/>
    <property type="match status" value="1"/>
</dbReference>
<evidence type="ECO:0000256" key="3">
    <source>
        <dbReference type="ARBA" id="ARBA00012438"/>
    </source>
</evidence>
<dbReference type="InterPro" id="IPR003660">
    <property type="entry name" value="HAMP_dom"/>
</dbReference>
<dbReference type="InterPro" id="IPR003594">
    <property type="entry name" value="HATPase_dom"/>
</dbReference>
<protein>
    <recommendedName>
        <fullName evidence="3">histidine kinase</fullName>
        <ecNumber evidence="3">2.7.13.3</ecNumber>
    </recommendedName>
</protein>
<proteinExistence type="predicted"/>
<dbReference type="SUPFAM" id="SSF55874">
    <property type="entry name" value="ATPase domain of HSP90 chaperone/DNA topoisomerase II/histidine kinase"/>
    <property type="match status" value="1"/>
</dbReference>
<keyword evidence="16" id="KW-1185">Reference proteome</keyword>
<dbReference type="InterPro" id="IPR005467">
    <property type="entry name" value="His_kinase_dom"/>
</dbReference>
<dbReference type="RefSeq" id="WP_141147311.1">
    <property type="nucleotide sequence ID" value="NZ_VHLG01000001.1"/>
</dbReference>
<keyword evidence="12" id="KW-0472">Membrane</keyword>
<evidence type="ECO:0000256" key="6">
    <source>
        <dbReference type="ARBA" id="ARBA00022692"/>
    </source>
</evidence>
<evidence type="ECO:0000259" key="14">
    <source>
        <dbReference type="PROSITE" id="PS50885"/>
    </source>
</evidence>
<reference evidence="15 16" key="1">
    <citation type="submission" date="2019-06" db="EMBL/GenBank/DDBJ databases">
        <authorList>
            <person name="Li M."/>
        </authorList>
    </citation>
    <scope>NUCLEOTIDE SEQUENCE [LARGE SCALE GENOMIC DNA]</scope>
    <source>
        <strain evidence="15 16">BGMRC2036</strain>
    </source>
</reference>
<dbReference type="AlphaFoldDB" id="A0A506UJE0"/>
<feature type="domain" description="Histidine kinase" evidence="13">
    <location>
        <begin position="240"/>
        <end position="448"/>
    </location>
</feature>
<comment type="catalytic activity">
    <reaction evidence="1">
        <text>ATP + protein L-histidine = ADP + protein N-phospho-L-histidine.</text>
        <dbReference type="EC" id="2.7.13.3"/>
    </reaction>
</comment>
<evidence type="ECO:0000256" key="5">
    <source>
        <dbReference type="ARBA" id="ARBA00022679"/>
    </source>
</evidence>
<comment type="caution">
    <text evidence="15">The sequence shown here is derived from an EMBL/GenBank/DDBJ whole genome shotgun (WGS) entry which is preliminary data.</text>
</comment>
<evidence type="ECO:0000313" key="15">
    <source>
        <dbReference type="EMBL" id="TPW33373.1"/>
    </source>
</evidence>
<sequence length="459" mass="50512">MKRPMSLQLRLALVIGAAVTVLWLIAAAYTAHRLGHELEEAFDDNLQLTAWRMLPLAAHALREHEGRNGNGNGNRDADIGRFRDDDESVAYIVRDRYGNIVLHSGDVARSIFPPLSSPGFSQDKHYRFYSDISLNSAYSITVAEPLDHRDTTKRVMLLGLLFPLLIVIPFSLAAIALALRNGFKPLRGLQQGLAHRNARDLSPLPEKDLPSELRPVTTAMNQLFERLRAAFEAERAFTANAAHELRTPVAGAIAQAQRLQTEASETRSIERAHEIETTLKRLMRMSEKLMQLARAEGGRLRLETQSDLSPVLKIIVSDFERAGETRLVLQQPSSGVQSDLDPDIFAILCRNLIENAQRYGAADRPITIVLEKDGTLVVANEGPSLSNEDTERLTRRFERGVMDAKGSGLGLAIVRSITDRASGAITITSPLTGGKSGVEITVRLPVGAGECSTAETKRF</sequence>
<keyword evidence="7" id="KW-0547">Nucleotide-binding</keyword>
<feature type="domain" description="HAMP" evidence="14">
    <location>
        <begin position="180"/>
        <end position="232"/>
    </location>
</feature>
<dbReference type="InterPro" id="IPR036890">
    <property type="entry name" value="HATPase_C_sf"/>
</dbReference>
<evidence type="ECO:0000256" key="2">
    <source>
        <dbReference type="ARBA" id="ARBA00004141"/>
    </source>
</evidence>
<dbReference type="PROSITE" id="PS50109">
    <property type="entry name" value="HIS_KIN"/>
    <property type="match status" value="1"/>
</dbReference>
<dbReference type="Gene3D" id="1.20.5.1040">
    <property type="entry name" value="Sensor protein qsec"/>
    <property type="match status" value="1"/>
</dbReference>
<dbReference type="GO" id="GO:0000155">
    <property type="term" value="F:phosphorelay sensor kinase activity"/>
    <property type="evidence" value="ECO:0007669"/>
    <property type="project" value="InterPro"/>
</dbReference>
<evidence type="ECO:0000256" key="7">
    <source>
        <dbReference type="ARBA" id="ARBA00022741"/>
    </source>
</evidence>
<evidence type="ECO:0000256" key="1">
    <source>
        <dbReference type="ARBA" id="ARBA00000085"/>
    </source>
</evidence>
<evidence type="ECO:0000256" key="4">
    <source>
        <dbReference type="ARBA" id="ARBA00022553"/>
    </source>
</evidence>